<dbReference type="GO" id="GO:0061685">
    <property type="term" value="F:diphthine methylesterase activity"/>
    <property type="evidence" value="ECO:0007669"/>
    <property type="project" value="UniProtKB-EC"/>
</dbReference>
<dbReference type="AlphaFoldDB" id="A0A6G3MI47"/>
<evidence type="ECO:0000256" key="6">
    <source>
        <dbReference type="ARBA" id="ARBA00039131"/>
    </source>
</evidence>
<keyword evidence="8" id="KW-0489">Methyltransferase</keyword>
<dbReference type="GO" id="GO:0008168">
    <property type="term" value="F:methyltransferase activity"/>
    <property type="evidence" value="ECO:0007669"/>
    <property type="project" value="UniProtKB-KW"/>
</dbReference>
<dbReference type="InterPro" id="IPR001680">
    <property type="entry name" value="WD40_rpt"/>
</dbReference>
<keyword evidence="4" id="KW-0378">Hydrolase</keyword>
<dbReference type="EC" id="3.1.1.97" evidence="6"/>
<dbReference type="Gene3D" id="2.130.10.10">
    <property type="entry name" value="YVTN repeat-like/Quinoprotein amine dehydrogenase"/>
    <property type="match status" value="1"/>
</dbReference>
<accession>A0A6G3MI47</accession>
<dbReference type="GO" id="GO:0005737">
    <property type="term" value="C:cytoplasm"/>
    <property type="evidence" value="ECO:0007669"/>
    <property type="project" value="TreeGrafter"/>
</dbReference>
<dbReference type="GO" id="GO:0017183">
    <property type="term" value="P:protein histidyl modification to diphthamide"/>
    <property type="evidence" value="ECO:0007669"/>
    <property type="project" value="TreeGrafter"/>
</dbReference>
<dbReference type="InterPro" id="IPR036322">
    <property type="entry name" value="WD40_repeat_dom_sf"/>
</dbReference>
<evidence type="ECO:0000256" key="4">
    <source>
        <dbReference type="ARBA" id="ARBA00022801"/>
    </source>
</evidence>
<evidence type="ECO:0000256" key="1">
    <source>
        <dbReference type="ARBA" id="ARBA00005156"/>
    </source>
</evidence>
<name>A0A6G3MI47_HENSL</name>
<proteinExistence type="inferred from homology"/>
<keyword evidence="8" id="KW-0808">Transferase</keyword>
<dbReference type="PANTHER" id="PTHR46042:SF1">
    <property type="entry name" value="DIPHTHINE METHYLTRANSFERASE"/>
    <property type="match status" value="1"/>
</dbReference>
<dbReference type="SMART" id="SM00320">
    <property type="entry name" value="WD40"/>
    <property type="match status" value="4"/>
</dbReference>
<comment type="similarity">
    <text evidence="5">Belongs to the DPH7 family.</text>
</comment>
<keyword evidence="3" id="KW-0677">Repeat</keyword>
<comment type="pathway">
    <text evidence="1">Protein modification; peptidyl-diphthamide biosynthesis.</text>
</comment>
<dbReference type="PANTHER" id="PTHR46042">
    <property type="entry name" value="DIPHTHINE METHYLTRANSFERASE"/>
    <property type="match status" value="1"/>
</dbReference>
<organism evidence="8">
    <name type="scientific">Henneguya salminicola</name>
    <name type="common">Myxosporean</name>
    <dbReference type="NCBI Taxonomy" id="69463"/>
    <lineage>
        <taxon>Eukaryota</taxon>
        <taxon>Metazoa</taxon>
        <taxon>Cnidaria</taxon>
        <taxon>Myxozoa</taxon>
        <taxon>Myxosporea</taxon>
        <taxon>Bivalvulida</taxon>
        <taxon>Platysporina</taxon>
        <taxon>Myxobolidae</taxon>
        <taxon>Henneguya</taxon>
    </lineage>
</organism>
<sequence length="274" mass="30934">MRLILLDVLKYNSGVLSLQFIENSLKFVAALSSGSVGLFHIAKNKKIKLLEEVCIKTNEELCLNIYEVNNIVWFTTSNGNVGTCVLTNSGISKQNVFQSDDKYESWSVISHEFEPNIGYSCSDDGLIHIWDVRIQKKSGSFNKYHDYGVCSLSWPNPQINNLLCSGGFDNNIYFWDPRVLKCPSSGIIVTHSVWNVKWVPLRKRIASIAALSDGNCCIELAPDHLSLTQLSSYSEPKSIVYCTDIQFSTKEDTTDNLICCTSFYDCMLHVWKQN</sequence>
<dbReference type="EMBL" id="GHBP01004388">
    <property type="protein sequence ID" value="NDJ93641.1"/>
    <property type="molecule type" value="Transcribed_RNA"/>
</dbReference>
<dbReference type="InterPro" id="IPR052415">
    <property type="entry name" value="Diphthine_MTase"/>
</dbReference>
<comment type="catalytic activity">
    <reaction evidence="7">
        <text>diphthine methyl ester-[translation elongation factor 2] + H2O = diphthine-[translation elongation factor 2] + methanol + H(+)</text>
        <dbReference type="Rhea" id="RHEA:42656"/>
        <dbReference type="Rhea" id="RHEA-COMP:10172"/>
        <dbReference type="Rhea" id="RHEA-COMP:10173"/>
        <dbReference type="ChEBI" id="CHEBI:15377"/>
        <dbReference type="ChEBI" id="CHEBI:15378"/>
        <dbReference type="ChEBI" id="CHEBI:17790"/>
        <dbReference type="ChEBI" id="CHEBI:79005"/>
        <dbReference type="ChEBI" id="CHEBI:82696"/>
        <dbReference type="EC" id="3.1.1.97"/>
    </reaction>
</comment>
<dbReference type="SUPFAM" id="SSF50978">
    <property type="entry name" value="WD40 repeat-like"/>
    <property type="match status" value="1"/>
</dbReference>
<keyword evidence="2" id="KW-0853">WD repeat</keyword>
<dbReference type="GO" id="GO:0032259">
    <property type="term" value="P:methylation"/>
    <property type="evidence" value="ECO:0007669"/>
    <property type="project" value="UniProtKB-KW"/>
</dbReference>
<reference evidence="8" key="1">
    <citation type="submission" date="2018-11" db="EMBL/GenBank/DDBJ databases">
        <title>Henneguya salminicola genome and transcriptome.</title>
        <authorList>
            <person name="Yahalomi D."/>
            <person name="Atkinson S.D."/>
            <person name="Neuhof M."/>
            <person name="Chang E.S."/>
            <person name="Philippe H."/>
            <person name="Cartwright P."/>
            <person name="Bartholomew J.L."/>
            <person name="Huchon D."/>
        </authorList>
    </citation>
    <scope>NUCLEOTIDE SEQUENCE</scope>
    <source>
        <strain evidence="8">Hz1</strain>
        <tissue evidence="8">Whole</tissue>
    </source>
</reference>
<dbReference type="Pfam" id="PF00400">
    <property type="entry name" value="WD40"/>
    <property type="match status" value="1"/>
</dbReference>
<dbReference type="InterPro" id="IPR015943">
    <property type="entry name" value="WD40/YVTN_repeat-like_dom_sf"/>
</dbReference>
<evidence type="ECO:0000256" key="7">
    <source>
        <dbReference type="ARBA" id="ARBA00047551"/>
    </source>
</evidence>
<evidence type="ECO:0000313" key="8">
    <source>
        <dbReference type="EMBL" id="NDJ93641.1"/>
    </source>
</evidence>
<evidence type="ECO:0000256" key="2">
    <source>
        <dbReference type="ARBA" id="ARBA00022574"/>
    </source>
</evidence>
<evidence type="ECO:0000256" key="3">
    <source>
        <dbReference type="ARBA" id="ARBA00022737"/>
    </source>
</evidence>
<protein>
    <recommendedName>
        <fullName evidence="6">methylated diphthine methylhydrolase</fullName>
        <ecNumber evidence="6">3.1.1.97</ecNumber>
    </recommendedName>
</protein>
<evidence type="ECO:0000256" key="5">
    <source>
        <dbReference type="ARBA" id="ARBA00038092"/>
    </source>
</evidence>